<reference evidence="8 9" key="1">
    <citation type="submission" date="2018-06" db="EMBL/GenBank/DDBJ databases">
        <title>Three novel Pseudomonas species isolated from symptomatic oak.</title>
        <authorList>
            <person name="Bueno-Gonzalez V."/>
            <person name="Brady C."/>
        </authorList>
    </citation>
    <scope>NUCLEOTIDE SEQUENCE [LARGE SCALE GENOMIC DNA]</scope>
    <source>
        <strain evidence="7 8">P26B</strain>
        <strain evidence="6 9">P6B</strain>
    </source>
</reference>
<dbReference type="Pfam" id="PF00109">
    <property type="entry name" value="ketoacyl-synt"/>
    <property type="match status" value="1"/>
</dbReference>
<comment type="similarity">
    <text evidence="2 4">Belongs to the thiolase-like superfamily. Beta-ketoacyl-ACP synthases family.</text>
</comment>
<dbReference type="NCBIfam" id="NF006618">
    <property type="entry name" value="PRK09185.1"/>
    <property type="match status" value="1"/>
</dbReference>
<proteinExistence type="inferred from homology"/>
<dbReference type="InterPro" id="IPR029069">
    <property type="entry name" value="HotDog_dom_sf"/>
</dbReference>
<dbReference type="SUPFAM" id="SSF54637">
    <property type="entry name" value="Thioesterase/thiol ester dehydrase-isomerase"/>
    <property type="match status" value="1"/>
</dbReference>
<dbReference type="InterPro" id="IPR014030">
    <property type="entry name" value="Ketoacyl_synth_N"/>
</dbReference>
<evidence type="ECO:0000313" key="7">
    <source>
        <dbReference type="EMBL" id="TBV08597.1"/>
    </source>
</evidence>
<dbReference type="InterPro" id="IPR014031">
    <property type="entry name" value="Ketoacyl_synth_C"/>
</dbReference>
<dbReference type="EMBL" id="QJUM01000004">
    <property type="protein sequence ID" value="TBV08597.1"/>
    <property type="molecule type" value="Genomic_DNA"/>
</dbReference>
<gene>
    <name evidence="7" type="ORF">DNK34_04855</name>
    <name evidence="6" type="ORF">DNK44_02430</name>
</gene>
<evidence type="ECO:0000259" key="5">
    <source>
        <dbReference type="PROSITE" id="PS52004"/>
    </source>
</evidence>
<dbReference type="PANTHER" id="PTHR11712:SF320">
    <property type="entry name" value="BETA-KETOACYL SYNTHASE"/>
    <property type="match status" value="1"/>
</dbReference>
<accession>A0A4Q9RAP8</accession>
<dbReference type="GO" id="GO:0004315">
    <property type="term" value="F:3-oxoacyl-[acyl-carrier-protein] synthase activity"/>
    <property type="evidence" value="ECO:0007669"/>
    <property type="project" value="TreeGrafter"/>
</dbReference>
<comment type="pathway">
    <text evidence="1">Lipid metabolism.</text>
</comment>
<keyword evidence="3 4" id="KW-0808">Transferase</keyword>
<dbReference type="Proteomes" id="UP000291334">
    <property type="component" value="Unassembled WGS sequence"/>
</dbReference>
<organism evidence="6 9">
    <name type="scientific">Phytopseudomonas dryadis</name>
    <dbReference type="NCBI Taxonomy" id="2487520"/>
    <lineage>
        <taxon>Bacteria</taxon>
        <taxon>Pseudomonadati</taxon>
        <taxon>Pseudomonadota</taxon>
        <taxon>Gammaproteobacteria</taxon>
        <taxon>Pseudomonadales</taxon>
        <taxon>Pseudomonadaceae</taxon>
        <taxon>Phytopseudomonas</taxon>
    </lineage>
</organism>
<evidence type="ECO:0000256" key="2">
    <source>
        <dbReference type="ARBA" id="ARBA00008467"/>
    </source>
</evidence>
<evidence type="ECO:0000256" key="3">
    <source>
        <dbReference type="ARBA" id="ARBA00022679"/>
    </source>
</evidence>
<dbReference type="Pfam" id="PF22817">
    <property type="entry name" value="ApeP-like"/>
    <property type="match status" value="1"/>
</dbReference>
<evidence type="ECO:0000256" key="1">
    <source>
        <dbReference type="ARBA" id="ARBA00005189"/>
    </source>
</evidence>
<evidence type="ECO:0000256" key="4">
    <source>
        <dbReference type="RuleBase" id="RU003694"/>
    </source>
</evidence>
<dbReference type="OrthoDB" id="9808669at2"/>
<dbReference type="AlphaFoldDB" id="A0A4Q9RAP8"/>
<keyword evidence="8" id="KW-1185">Reference proteome</keyword>
<dbReference type="CDD" id="cd01289">
    <property type="entry name" value="FabA_like"/>
    <property type="match status" value="1"/>
</dbReference>
<dbReference type="SMART" id="SM00825">
    <property type="entry name" value="PKS_KS"/>
    <property type="match status" value="1"/>
</dbReference>
<dbReference type="GO" id="GO:0006633">
    <property type="term" value="P:fatty acid biosynthetic process"/>
    <property type="evidence" value="ECO:0007669"/>
    <property type="project" value="TreeGrafter"/>
</dbReference>
<evidence type="ECO:0000313" key="8">
    <source>
        <dbReference type="Proteomes" id="UP000291334"/>
    </source>
</evidence>
<dbReference type="PANTHER" id="PTHR11712">
    <property type="entry name" value="POLYKETIDE SYNTHASE-RELATED"/>
    <property type="match status" value="1"/>
</dbReference>
<dbReference type="InterPro" id="IPR000794">
    <property type="entry name" value="Beta-ketoacyl_synthase"/>
</dbReference>
<dbReference type="Proteomes" id="UP000293172">
    <property type="component" value="Unassembled WGS sequence"/>
</dbReference>
<dbReference type="InterPro" id="IPR020841">
    <property type="entry name" value="PKS_Beta-ketoAc_synthase_dom"/>
</dbReference>
<protein>
    <submittedName>
        <fullName evidence="6">Beta-ketoacyl-[acyl-carrier-protein] synthase II</fullName>
    </submittedName>
</protein>
<comment type="caution">
    <text evidence="6">The sequence shown here is derived from an EMBL/GenBank/DDBJ whole genome shotgun (WGS) entry which is preliminary data.</text>
</comment>
<dbReference type="InterPro" id="IPR016039">
    <property type="entry name" value="Thiolase-like"/>
</dbReference>
<dbReference type="InterPro" id="IPR016776">
    <property type="entry name" value="ApeP-like_dehydratase"/>
</dbReference>
<dbReference type="Pfam" id="PF02801">
    <property type="entry name" value="Ketoacyl-synt_C"/>
    <property type="match status" value="1"/>
</dbReference>
<sequence length="579" mass="61078">MIARLDALGVICALGQGKQAVADALFAGDTSGMRRQAGWIPERSVTVGAVETPLPEMPAGQEHALSRNNQLLLAAALEIHDEIQAAIARHGAGRIAVMLGTSTSGIAEAGEHIAEYVNSGVLPAEYHYSRQEIVAPATFLADWLGLSGPVYCQSTACTSSARALLSAQRLLQLGVCDAVLCGGVDSLCKLTLNGFASLEAVSDERCNPFSINRHGINIGEAAALFLMTRAHDDDHVPGIALLGGGASSDAHHISAPHPQGIGAQQAMHKALSAAGLAAEQISYLNLHGTATTHNDAMESLAVQALFPAGVACSSSKSLTGHTLGAAGALEAAFCWLTLSDYNTANRLPPHVWDGQADTQLPRLNLVEANVHDQLPTGGRRYLMSNSFAFGGNNLSLILGSVDASARPRAETSTDPRRPAVSVWPVAELVPHAGDMILIDEVLAFDAEHIETRLEVRPGGLFSHSDGSLPASVGIELMAQSVAAFAGCHARREGRAVELGFLLGTRNFTCNVERFPAGSTLHISATRSLQDDNGMCVFECRLQGPDILVEARLNVFQPRDVASYIQEPPFTQTLSQEPLP</sequence>
<evidence type="ECO:0000313" key="9">
    <source>
        <dbReference type="Proteomes" id="UP000293172"/>
    </source>
</evidence>
<dbReference type="Gene3D" id="3.40.47.10">
    <property type="match status" value="1"/>
</dbReference>
<dbReference type="EMBL" id="QJUL01000002">
    <property type="protein sequence ID" value="TBU97065.1"/>
    <property type="molecule type" value="Genomic_DNA"/>
</dbReference>
<feature type="domain" description="Ketosynthase family 3 (KS3)" evidence="5">
    <location>
        <begin position="1"/>
        <end position="400"/>
    </location>
</feature>
<dbReference type="PROSITE" id="PS52004">
    <property type="entry name" value="KS3_2"/>
    <property type="match status" value="1"/>
</dbReference>
<dbReference type="GO" id="GO:0005829">
    <property type="term" value="C:cytosol"/>
    <property type="evidence" value="ECO:0007669"/>
    <property type="project" value="TreeGrafter"/>
</dbReference>
<dbReference type="CDD" id="cd00834">
    <property type="entry name" value="KAS_I_II"/>
    <property type="match status" value="1"/>
</dbReference>
<dbReference type="Gene3D" id="3.10.129.10">
    <property type="entry name" value="Hotdog Thioesterase"/>
    <property type="match status" value="1"/>
</dbReference>
<name>A0A4Q9RAP8_9GAMM</name>
<dbReference type="SUPFAM" id="SSF53901">
    <property type="entry name" value="Thiolase-like"/>
    <property type="match status" value="2"/>
</dbReference>
<evidence type="ECO:0000313" key="6">
    <source>
        <dbReference type="EMBL" id="TBU97065.1"/>
    </source>
</evidence>